<evidence type="ECO:0008006" key="3">
    <source>
        <dbReference type="Google" id="ProtNLM"/>
    </source>
</evidence>
<proteinExistence type="predicted"/>
<reference evidence="1 2" key="1">
    <citation type="submission" date="2019-09" db="EMBL/GenBank/DDBJ databases">
        <title>YIM 48816 draft genome.</title>
        <authorList>
            <person name="Jiang L."/>
        </authorList>
    </citation>
    <scope>NUCLEOTIDE SEQUENCE [LARGE SCALE GENOMIC DNA]</scope>
    <source>
        <strain evidence="1 2">YIM 48816</strain>
    </source>
</reference>
<dbReference type="AlphaFoldDB" id="A0A6L3SVE6"/>
<sequence>MPARETLAHALCSALASAVDAAGGDKAGPVFLVSYAPGPDRQELPPALHQSAFTYDNALAAIALTACGGRERARRIGDALLHALAQDRTFHDGRIRNAYRAGPLDAGPPALPGWWDARQNLWAEDAYQDGTATGNVAWAALALLTLDQDAPDRRYRAGAERMLGWIIANTRDEREPAGFSGGFDGFDPSQTKLAWKSTEHNLDIHAVAAWLGRLNGSAESREAARLARGFLDAAFAEGPGLFRLGTRPDGRLQTLDHLALDTQLWPLLGVATPPNAWRRAVAGAQERLAVPGGFDFNEDRDGLWVEGTAQAALTLRALGRIEDARPLLATLSGQIAPSGYLFAAREPRITTGIAVGPASAEPDFFYHRRPHLGATAWGALAALGWNPFTGRSVD</sequence>
<dbReference type="EMBL" id="VZZK01000019">
    <property type="protein sequence ID" value="KAB1077683.1"/>
    <property type="molecule type" value="Genomic_DNA"/>
</dbReference>
<dbReference type="RefSeq" id="WP_151001633.1">
    <property type="nucleotide sequence ID" value="NZ_BPQY01000621.1"/>
</dbReference>
<name>A0A6L3SVE6_9HYPH</name>
<evidence type="ECO:0000313" key="2">
    <source>
        <dbReference type="Proteomes" id="UP000474159"/>
    </source>
</evidence>
<dbReference type="InterPro" id="IPR008930">
    <property type="entry name" value="Terpenoid_cyclase/PrenylTrfase"/>
</dbReference>
<protein>
    <recommendedName>
        <fullName evidence="3">Methylaspartate ammonia-lyase</fullName>
    </recommendedName>
</protein>
<dbReference type="Proteomes" id="UP000474159">
    <property type="component" value="Unassembled WGS sequence"/>
</dbReference>
<gene>
    <name evidence="1" type="ORF">F6X53_18240</name>
</gene>
<evidence type="ECO:0000313" key="1">
    <source>
        <dbReference type="EMBL" id="KAB1077683.1"/>
    </source>
</evidence>
<keyword evidence="2" id="KW-1185">Reference proteome</keyword>
<comment type="caution">
    <text evidence="1">The sequence shown here is derived from an EMBL/GenBank/DDBJ whole genome shotgun (WGS) entry which is preliminary data.</text>
</comment>
<accession>A0A6L3SVE6</accession>
<organism evidence="1 2">
    <name type="scientific">Methylobacterium soli</name>
    <dbReference type="NCBI Taxonomy" id="553447"/>
    <lineage>
        <taxon>Bacteria</taxon>
        <taxon>Pseudomonadati</taxon>
        <taxon>Pseudomonadota</taxon>
        <taxon>Alphaproteobacteria</taxon>
        <taxon>Hyphomicrobiales</taxon>
        <taxon>Methylobacteriaceae</taxon>
        <taxon>Methylobacterium</taxon>
    </lineage>
</organism>
<dbReference type="SUPFAM" id="SSF48239">
    <property type="entry name" value="Terpenoid cyclases/Protein prenyltransferases"/>
    <property type="match status" value="1"/>
</dbReference>
<dbReference type="OrthoDB" id="1171174at2"/>